<dbReference type="EMBL" id="FNBN01000001">
    <property type="protein sequence ID" value="SDF01499.1"/>
    <property type="molecule type" value="Genomic_DNA"/>
</dbReference>
<dbReference type="GO" id="GO:0006352">
    <property type="term" value="P:DNA-templated transcription initiation"/>
    <property type="evidence" value="ECO:0007669"/>
    <property type="project" value="InterPro"/>
</dbReference>
<dbReference type="Pfam" id="PF04542">
    <property type="entry name" value="Sigma70_r2"/>
    <property type="match status" value="1"/>
</dbReference>
<evidence type="ECO:0000313" key="7">
    <source>
        <dbReference type="EMBL" id="SDF01499.1"/>
    </source>
</evidence>
<evidence type="ECO:0000259" key="6">
    <source>
        <dbReference type="Pfam" id="PF08281"/>
    </source>
</evidence>
<dbReference type="GO" id="GO:0003677">
    <property type="term" value="F:DNA binding"/>
    <property type="evidence" value="ECO:0007669"/>
    <property type="project" value="InterPro"/>
</dbReference>
<dbReference type="AlphaFoldDB" id="A0A1G7HNC1"/>
<reference evidence="7 8" key="1">
    <citation type="submission" date="2016-10" db="EMBL/GenBank/DDBJ databases">
        <authorList>
            <person name="de Groot N.N."/>
        </authorList>
    </citation>
    <scope>NUCLEOTIDE SEQUENCE [LARGE SCALE GENOMIC DNA]</scope>
    <source>
        <strain evidence="7 8">DSM 527</strain>
    </source>
</reference>
<dbReference type="GO" id="GO:0016987">
    <property type="term" value="F:sigma factor activity"/>
    <property type="evidence" value="ECO:0007669"/>
    <property type="project" value="UniProtKB-KW"/>
</dbReference>
<dbReference type="Gene3D" id="1.10.1740.10">
    <property type="match status" value="1"/>
</dbReference>
<accession>A0A1G7HNC1</accession>
<dbReference type="InterPro" id="IPR013324">
    <property type="entry name" value="RNA_pol_sigma_r3/r4-like"/>
</dbReference>
<evidence type="ECO:0000256" key="2">
    <source>
        <dbReference type="ARBA" id="ARBA00023015"/>
    </source>
</evidence>
<name>A0A1G7HNC1_CHIFI</name>
<dbReference type="OrthoDB" id="668792at2"/>
<sequence length="184" mass="21244">MPLNENSDDQDLIIRLREGGIKTLAELHTLYYKTMLYHARMLLPSREDAEDVVNELFLSLLKKEEAMNITKNVKGYLLNAVKYRCITFNTKAKREEEVLKAYGLTLRDFVPAVNRMEEAENQGELMEAINSLPPQLKTAIILCYLKEMEKKEIALKMGVSPTTVTKYISEALKRLAKFYSLKMF</sequence>
<dbReference type="SUPFAM" id="SSF88946">
    <property type="entry name" value="Sigma2 domain of RNA polymerase sigma factors"/>
    <property type="match status" value="1"/>
</dbReference>
<gene>
    <name evidence="7" type="ORF">SAMN04488121_101526</name>
</gene>
<feature type="domain" description="RNA polymerase sigma-70 region 2" evidence="5">
    <location>
        <begin position="30"/>
        <end position="94"/>
    </location>
</feature>
<keyword evidence="2" id="KW-0805">Transcription regulation</keyword>
<feature type="domain" description="RNA polymerase sigma factor 70 region 4 type 2" evidence="6">
    <location>
        <begin position="124"/>
        <end position="175"/>
    </location>
</feature>
<proteinExistence type="inferred from homology"/>
<dbReference type="PANTHER" id="PTHR43133:SF46">
    <property type="entry name" value="RNA POLYMERASE SIGMA-70 FACTOR ECF SUBFAMILY"/>
    <property type="match status" value="1"/>
</dbReference>
<keyword evidence="4" id="KW-0804">Transcription</keyword>
<dbReference type="CDD" id="cd06171">
    <property type="entry name" value="Sigma70_r4"/>
    <property type="match status" value="1"/>
</dbReference>
<dbReference type="Pfam" id="PF08281">
    <property type="entry name" value="Sigma70_r4_2"/>
    <property type="match status" value="1"/>
</dbReference>
<dbReference type="Gene3D" id="1.10.10.10">
    <property type="entry name" value="Winged helix-like DNA-binding domain superfamily/Winged helix DNA-binding domain"/>
    <property type="match status" value="1"/>
</dbReference>
<organism evidence="7 8">
    <name type="scientific">Chitinophaga filiformis</name>
    <name type="common">Myxococcus filiformis</name>
    <name type="synonym">Flexibacter filiformis</name>
    <dbReference type="NCBI Taxonomy" id="104663"/>
    <lineage>
        <taxon>Bacteria</taxon>
        <taxon>Pseudomonadati</taxon>
        <taxon>Bacteroidota</taxon>
        <taxon>Chitinophagia</taxon>
        <taxon>Chitinophagales</taxon>
        <taxon>Chitinophagaceae</taxon>
        <taxon>Chitinophaga</taxon>
    </lineage>
</organism>
<dbReference type="InterPro" id="IPR007627">
    <property type="entry name" value="RNA_pol_sigma70_r2"/>
</dbReference>
<evidence type="ECO:0000256" key="3">
    <source>
        <dbReference type="ARBA" id="ARBA00023082"/>
    </source>
</evidence>
<evidence type="ECO:0000256" key="4">
    <source>
        <dbReference type="ARBA" id="ARBA00023163"/>
    </source>
</evidence>
<dbReference type="InterPro" id="IPR036388">
    <property type="entry name" value="WH-like_DNA-bd_sf"/>
</dbReference>
<dbReference type="NCBIfam" id="TIGR02937">
    <property type="entry name" value="sigma70-ECF"/>
    <property type="match status" value="1"/>
</dbReference>
<dbReference type="InterPro" id="IPR039425">
    <property type="entry name" value="RNA_pol_sigma-70-like"/>
</dbReference>
<dbReference type="InterPro" id="IPR014284">
    <property type="entry name" value="RNA_pol_sigma-70_dom"/>
</dbReference>
<evidence type="ECO:0000259" key="5">
    <source>
        <dbReference type="Pfam" id="PF04542"/>
    </source>
</evidence>
<protein>
    <submittedName>
        <fullName evidence="7">Sigma-70 region 2</fullName>
    </submittedName>
</protein>
<dbReference type="InterPro" id="IPR013249">
    <property type="entry name" value="RNA_pol_sigma70_r4_t2"/>
</dbReference>
<evidence type="ECO:0000313" key="8">
    <source>
        <dbReference type="Proteomes" id="UP000199045"/>
    </source>
</evidence>
<dbReference type="InterPro" id="IPR013325">
    <property type="entry name" value="RNA_pol_sigma_r2"/>
</dbReference>
<dbReference type="Proteomes" id="UP000199045">
    <property type="component" value="Unassembled WGS sequence"/>
</dbReference>
<dbReference type="PANTHER" id="PTHR43133">
    <property type="entry name" value="RNA POLYMERASE ECF-TYPE SIGMA FACTO"/>
    <property type="match status" value="1"/>
</dbReference>
<dbReference type="SUPFAM" id="SSF88659">
    <property type="entry name" value="Sigma3 and sigma4 domains of RNA polymerase sigma factors"/>
    <property type="match status" value="1"/>
</dbReference>
<dbReference type="STRING" id="104663.SAMN04488121_101526"/>
<dbReference type="RefSeq" id="WP_089828670.1">
    <property type="nucleotide sequence ID" value="NZ_FNBN01000001.1"/>
</dbReference>
<keyword evidence="3" id="KW-0731">Sigma factor</keyword>
<evidence type="ECO:0000256" key="1">
    <source>
        <dbReference type="ARBA" id="ARBA00010641"/>
    </source>
</evidence>
<comment type="similarity">
    <text evidence="1">Belongs to the sigma-70 factor family. ECF subfamily.</text>
</comment>